<dbReference type="NCBIfam" id="TIGR01145">
    <property type="entry name" value="ATP_synt_delta"/>
    <property type="match status" value="1"/>
</dbReference>
<dbReference type="GO" id="GO:0046933">
    <property type="term" value="F:proton-transporting ATP synthase activity, rotational mechanism"/>
    <property type="evidence" value="ECO:0007669"/>
    <property type="project" value="UniProtKB-UniRule"/>
</dbReference>
<dbReference type="NCBIfam" id="NF004406">
    <property type="entry name" value="PRK05758.3-2"/>
    <property type="match status" value="1"/>
</dbReference>
<keyword evidence="4 8" id="KW-0406">Ion transport</keyword>
<comment type="subcellular location">
    <subcellularLocation>
        <location evidence="8">Cell membrane</location>
        <topology evidence="8">Peripheral membrane protein</topology>
    </subcellularLocation>
    <subcellularLocation>
        <location evidence="1">Membrane</location>
    </subcellularLocation>
</comment>
<keyword evidence="8" id="KW-1003">Cell membrane</keyword>
<dbReference type="Proteomes" id="UP000216991">
    <property type="component" value="Unassembled WGS sequence"/>
</dbReference>
<evidence type="ECO:0000313" key="10">
    <source>
        <dbReference type="Proteomes" id="UP000216991"/>
    </source>
</evidence>
<dbReference type="GO" id="GO:0005886">
    <property type="term" value="C:plasma membrane"/>
    <property type="evidence" value="ECO:0007669"/>
    <property type="project" value="UniProtKB-SubCell"/>
</dbReference>
<dbReference type="EMBL" id="NOXT01000112">
    <property type="protein sequence ID" value="OYQ27774.1"/>
    <property type="molecule type" value="Genomic_DNA"/>
</dbReference>
<gene>
    <name evidence="8" type="primary">atpH</name>
    <name evidence="9" type="ORF">CHU93_09870</name>
</gene>
<keyword evidence="7 8" id="KW-0066">ATP synthesis</keyword>
<comment type="function">
    <text evidence="8">This protein is part of the stalk that links CF(0) to CF(1). It either transmits conformational changes from CF(0) to CF(1) or is implicated in proton conduction.</text>
</comment>
<evidence type="ECO:0000256" key="5">
    <source>
        <dbReference type="ARBA" id="ARBA00023136"/>
    </source>
</evidence>
<dbReference type="RefSeq" id="WP_094473906.1">
    <property type="nucleotide sequence ID" value="NZ_NOXT01000112.1"/>
</dbReference>
<dbReference type="PANTHER" id="PTHR11910">
    <property type="entry name" value="ATP SYNTHASE DELTA CHAIN"/>
    <property type="match status" value="1"/>
</dbReference>
<accession>A0A255YGG7</accession>
<protein>
    <recommendedName>
        <fullName evidence="8">ATP synthase subunit delta</fullName>
    </recommendedName>
    <alternativeName>
        <fullName evidence="8">ATP synthase F(1) sector subunit delta</fullName>
    </alternativeName>
    <alternativeName>
        <fullName evidence="8">F-type ATPase subunit delta</fullName>
        <shortName evidence="8">F-ATPase subunit delta</shortName>
    </alternativeName>
</protein>
<keyword evidence="3 8" id="KW-0375">Hydrogen ion transport</keyword>
<dbReference type="NCBIfam" id="NF004402">
    <property type="entry name" value="PRK05758.2-2"/>
    <property type="match status" value="1"/>
</dbReference>
<evidence type="ECO:0000256" key="6">
    <source>
        <dbReference type="ARBA" id="ARBA00023196"/>
    </source>
</evidence>
<dbReference type="InterPro" id="IPR020781">
    <property type="entry name" value="ATPase_OSCP/d_CS"/>
</dbReference>
<keyword evidence="2 8" id="KW-0813">Transport</keyword>
<sequence length="178" mass="18004">MATGLSGRYARALFDLAIEGKALAAVESSLNALSEALAESADLKTLISSPLVGRGAAGAAIKGVAAGLNVDGLTQNFLGVLAANRRLALLPAVIRDFAALNAARKGEVTANVTAAHKLSAAQQKALAAKLKAGIGRDVALNVTVDPAILGGLVVRVGSRMIDSSLKTRLENLGQALKA</sequence>
<proteinExistence type="inferred from homology"/>
<dbReference type="InterPro" id="IPR026015">
    <property type="entry name" value="ATP_synth_OSCP/delta_N_sf"/>
</dbReference>
<dbReference type="InterPro" id="IPR000711">
    <property type="entry name" value="ATPase_OSCP/dsu"/>
</dbReference>
<reference evidence="9 10" key="1">
    <citation type="submission" date="2017-07" db="EMBL/GenBank/DDBJ databases">
        <title>Sandarakinorhabdus cyanobacteriorum sp. nov., a novel bacterium isolated from cyanobacterial aggregates in a eutrophic lake.</title>
        <authorList>
            <person name="Cai H."/>
        </authorList>
    </citation>
    <scope>NUCLEOTIDE SEQUENCE [LARGE SCALE GENOMIC DNA]</scope>
    <source>
        <strain evidence="9 10">TH057</strain>
    </source>
</reference>
<keyword evidence="5 8" id="KW-0472">Membrane</keyword>
<evidence type="ECO:0000256" key="1">
    <source>
        <dbReference type="ARBA" id="ARBA00004370"/>
    </source>
</evidence>
<dbReference type="PROSITE" id="PS00389">
    <property type="entry name" value="ATPASE_DELTA"/>
    <property type="match status" value="1"/>
</dbReference>
<dbReference type="PRINTS" id="PR00125">
    <property type="entry name" value="ATPASEDELTA"/>
</dbReference>
<organism evidence="9 10">
    <name type="scientific">Sandarakinorhabdus cyanobacteriorum</name>
    <dbReference type="NCBI Taxonomy" id="1981098"/>
    <lineage>
        <taxon>Bacteria</taxon>
        <taxon>Pseudomonadati</taxon>
        <taxon>Pseudomonadota</taxon>
        <taxon>Alphaproteobacteria</taxon>
        <taxon>Sphingomonadales</taxon>
        <taxon>Sphingosinicellaceae</taxon>
        <taxon>Sandarakinorhabdus</taxon>
    </lineage>
</organism>
<evidence type="ECO:0000256" key="2">
    <source>
        <dbReference type="ARBA" id="ARBA00022448"/>
    </source>
</evidence>
<comment type="caution">
    <text evidence="9">The sequence shown here is derived from an EMBL/GenBank/DDBJ whole genome shotgun (WGS) entry which is preliminary data.</text>
</comment>
<dbReference type="SUPFAM" id="SSF47928">
    <property type="entry name" value="N-terminal domain of the delta subunit of the F1F0-ATP synthase"/>
    <property type="match status" value="1"/>
</dbReference>
<dbReference type="OrthoDB" id="9796185at2"/>
<dbReference type="Gene3D" id="1.10.520.20">
    <property type="entry name" value="N-terminal domain of the delta subunit of the F1F0-ATP synthase"/>
    <property type="match status" value="1"/>
</dbReference>
<evidence type="ECO:0000313" key="9">
    <source>
        <dbReference type="EMBL" id="OYQ27774.1"/>
    </source>
</evidence>
<evidence type="ECO:0000256" key="7">
    <source>
        <dbReference type="ARBA" id="ARBA00023310"/>
    </source>
</evidence>
<comment type="function">
    <text evidence="8">F(1)F(0) ATP synthase produces ATP from ADP in the presence of a proton or sodium gradient. F-type ATPases consist of two structural domains, F(1) containing the extramembraneous catalytic core and F(0) containing the membrane proton channel, linked together by a central stalk and a peripheral stalk. During catalysis, ATP synthesis in the catalytic domain of F(1) is coupled via a rotary mechanism of the central stalk subunits to proton translocation.</text>
</comment>
<name>A0A255YGG7_9SPHN</name>
<comment type="similarity">
    <text evidence="8">Belongs to the ATPase delta chain family.</text>
</comment>
<dbReference type="GO" id="GO:0045259">
    <property type="term" value="C:proton-transporting ATP synthase complex"/>
    <property type="evidence" value="ECO:0007669"/>
    <property type="project" value="UniProtKB-KW"/>
</dbReference>
<keyword evidence="10" id="KW-1185">Reference proteome</keyword>
<evidence type="ECO:0000256" key="3">
    <source>
        <dbReference type="ARBA" id="ARBA00022781"/>
    </source>
</evidence>
<dbReference type="HAMAP" id="MF_01416">
    <property type="entry name" value="ATP_synth_delta_bact"/>
    <property type="match status" value="1"/>
</dbReference>
<keyword evidence="6 8" id="KW-0139">CF(1)</keyword>
<evidence type="ECO:0000256" key="8">
    <source>
        <dbReference type="HAMAP-Rule" id="MF_01416"/>
    </source>
</evidence>
<dbReference type="Pfam" id="PF00213">
    <property type="entry name" value="OSCP"/>
    <property type="match status" value="1"/>
</dbReference>
<evidence type="ECO:0000256" key="4">
    <source>
        <dbReference type="ARBA" id="ARBA00023065"/>
    </source>
</evidence>
<dbReference type="AlphaFoldDB" id="A0A255YGG7"/>